<reference evidence="1" key="2">
    <citation type="submission" date="2015-12" db="EMBL/GenBank/DDBJ databases">
        <authorList>
            <person name="Shamseldin A."/>
            <person name="Moawad H."/>
            <person name="Abd El-Rahim W.M."/>
            <person name="Sadowsky M.J."/>
        </authorList>
    </citation>
    <scope>NUCLEOTIDE SEQUENCE</scope>
    <source>
        <strain evidence="1">KJ1R5</strain>
    </source>
</reference>
<evidence type="ECO:0000313" key="4">
    <source>
        <dbReference type="Proteomes" id="UP001634154"/>
    </source>
</evidence>
<comment type="caution">
    <text evidence="1">The sequence shown here is derived from an EMBL/GenBank/DDBJ whole genome shotgun (WGS) entry which is preliminary data.</text>
</comment>
<dbReference type="AlphaFoldDB" id="A0A135WL83"/>
<dbReference type="RefSeq" id="WP_062649745.1">
    <property type="nucleotide sequence ID" value="NZ_JBJXVJ010000001.1"/>
</dbReference>
<evidence type="ECO:0000313" key="2">
    <source>
        <dbReference type="EMBL" id="MFN1216639.1"/>
    </source>
</evidence>
<proteinExistence type="predicted"/>
<keyword evidence="4" id="KW-1185">Reference proteome</keyword>
<sequence>MKHLYLILISFLLISCSYNQTFSNREEDKKDAEQISRKLYWELKYGGNLDTIYNLFGEKFFEVTDKNKLLQIINATQNDIGRVEEYDLVKWETLIVKGSNPRSEYVLVYDVKRGTAKTEETLSMQKDKNGDIKIVGYRVNQDLLNK</sequence>
<accession>A0A135WL83</accession>
<organism evidence="1 3">
    <name type="scientific">Chryseobacterium kwangjuense</name>
    <dbReference type="NCBI Taxonomy" id="267125"/>
    <lineage>
        <taxon>Bacteria</taxon>
        <taxon>Pseudomonadati</taxon>
        <taxon>Bacteroidota</taxon>
        <taxon>Flavobacteriia</taxon>
        <taxon>Flavobacteriales</taxon>
        <taxon>Weeksellaceae</taxon>
        <taxon>Chryseobacterium group</taxon>
        <taxon>Chryseobacterium</taxon>
    </lineage>
</organism>
<evidence type="ECO:0008006" key="5">
    <source>
        <dbReference type="Google" id="ProtNLM"/>
    </source>
</evidence>
<dbReference type="EMBL" id="LPUR01000001">
    <property type="protein sequence ID" value="KXH85674.1"/>
    <property type="molecule type" value="Genomic_DNA"/>
</dbReference>
<evidence type="ECO:0000313" key="1">
    <source>
        <dbReference type="EMBL" id="KXH85674.1"/>
    </source>
</evidence>
<gene>
    <name evidence="2" type="ORF">ACKW6Q_06580</name>
    <name evidence="1" type="ORF">AU378_07985</name>
</gene>
<reference evidence="3" key="1">
    <citation type="submission" date="2015-12" db="EMBL/GenBank/DDBJ databases">
        <title>Genome sequence of a biocontrol rhizobacterium Chryseobacterium kwangjuense strain KJ1R5 isolated from pepper (Capsicum annuum L.).</title>
        <authorList>
            <person name="Jeong J.-J."/>
            <person name="Park H."/>
            <person name="Mannaa M."/>
            <person name="Sang M.K."/>
            <person name="Choi I.-G."/>
            <person name="Kim K.D."/>
        </authorList>
    </citation>
    <scope>NUCLEOTIDE SEQUENCE [LARGE SCALE GENOMIC DNA]</scope>
    <source>
        <strain evidence="3">KJ1R5</strain>
    </source>
</reference>
<dbReference type="Proteomes" id="UP000070513">
    <property type="component" value="Unassembled WGS sequence"/>
</dbReference>
<reference evidence="1 3" key="3">
    <citation type="journal article" date="2016" name="Genome Announc.">
        <title>Draft Genome Sequence of a Biocontrol Rhizobacterium, Chryseobacterium kwangjuense Strain KJ1R5, Isolated from Pepper (Capsicum annuum).</title>
        <authorList>
            <person name="Jeong J.J."/>
            <person name="Park H."/>
            <person name="Park B.H."/>
            <person name="Mannaa M."/>
            <person name="Sang M.K."/>
            <person name="Choi I.G."/>
            <person name="Kim K.D."/>
        </authorList>
    </citation>
    <scope>NUCLEOTIDE SEQUENCE [LARGE SCALE GENOMIC DNA]</scope>
    <source>
        <strain evidence="1 3">KJ1R5</strain>
    </source>
</reference>
<protein>
    <recommendedName>
        <fullName evidence="5">DUF4878 domain-containing protein</fullName>
    </recommendedName>
</protein>
<dbReference type="OrthoDB" id="883394at2"/>
<dbReference type="EMBL" id="JBJXVJ010000001">
    <property type="protein sequence ID" value="MFN1216639.1"/>
    <property type="molecule type" value="Genomic_DNA"/>
</dbReference>
<dbReference type="Proteomes" id="UP001634154">
    <property type="component" value="Unassembled WGS sequence"/>
</dbReference>
<dbReference type="PROSITE" id="PS51257">
    <property type="entry name" value="PROKAR_LIPOPROTEIN"/>
    <property type="match status" value="1"/>
</dbReference>
<reference evidence="2 4" key="4">
    <citation type="submission" date="2024-12" db="EMBL/GenBank/DDBJ databases">
        <title>Draft genome sequence of Chryseobacterium kwangjuense AG447.</title>
        <authorList>
            <person name="Cheptsov V.S."/>
            <person name="Belov A."/>
            <person name="Zavarzina A.G."/>
        </authorList>
    </citation>
    <scope>NUCLEOTIDE SEQUENCE [LARGE SCALE GENOMIC DNA]</scope>
    <source>
        <strain evidence="2 4">AG447</strain>
    </source>
</reference>
<name>A0A135WL83_9FLAO</name>
<evidence type="ECO:0000313" key="3">
    <source>
        <dbReference type="Proteomes" id="UP000070513"/>
    </source>
</evidence>